<evidence type="ECO:0000259" key="1">
    <source>
        <dbReference type="Pfam" id="PF19694"/>
    </source>
</evidence>
<dbReference type="Pfam" id="PF19694">
    <property type="entry name" value="DUF6194"/>
    <property type="match status" value="1"/>
</dbReference>
<feature type="domain" description="DUF6194" evidence="1">
    <location>
        <begin position="1"/>
        <end position="144"/>
    </location>
</feature>
<dbReference type="RefSeq" id="WP_310068360.1">
    <property type="nucleotide sequence ID" value="NZ_JAVDVX010000001.1"/>
</dbReference>
<dbReference type="Proteomes" id="UP001253595">
    <property type="component" value="Unassembled WGS sequence"/>
</dbReference>
<comment type="caution">
    <text evidence="2">The sequence shown here is derived from an EMBL/GenBank/DDBJ whole genome shotgun (WGS) entry which is preliminary data.</text>
</comment>
<proteinExistence type="predicted"/>
<accession>A0ABU1UTV1</accession>
<evidence type="ECO:0000313" key="3">
    <source>
        <dbReference type="Proteomes" id="UP001253595"/>
    </source>
</evidence>
<protein>
    <recommendedName>
        <fullName evidence="1">DUF6194 domain-containing protein</fullName>
    </recommendedName>
</protein>
<dbReference type="EMBL" id="JAVDVX010000001">
    <property type="protein sequence ID" value="MDR7088558.1"/>
    <property type="molecule type" value="Genomic_DNA"/>
</dbReference>
<sequence>MKVEEIINEIKSRYKDIVVRETWGETSFFYNPGNRLPNGVYFTTIKEKDGENDSSSNLNRPSVFRVSIGVGKDKYVELFGEKPARPAKGKVVELDYDFAELNRLFPHPVYAWMGWVCILSPSKESFQNILPLIDIAYGLATKKAK</sequence>
<reference evidence="2 3" key="1">
    <citation type="submission" date="2023-07" db="EMBL/GenBank/DDBJ databases">
        <title>Sorghum-associated microbial communities from plants grown in Nebraska, USA.</title>
        <authorList>
            <person name="Schachtman D."/>
        </authorList>
    </citation>
    <scope>NUCLEOTIDE SEQUENCE [LARGE SCALE GENOMIC DNA]</scope>
    <source>
        <strain evidence="2 3">BE190</strain>
    </source>
</reference>
<keyword evidence="3" id="KW-1185">Reference proteome</keyword>
<gene>
    <name evidence="2" type="ORF">J2X05_000561</name>
</gene>
<name>A0ABU1UTV1_9GAMM</name>
<dbReference type="InterPro" id="IPR045676">
    <property type="entry name" value="DUF6194"/>
</dbReference>
<evidence type="ECO:0000313" key="2">
    <source>
        <dbReference type="EMBL" id="MDR7088558.1"/>
    </source>
</evidence>
<organism evidence="2 3">
    <name type="scientific">Cellvibrio fibrivorans</name>
    <dbReference type="NCBI Taxonomy" id="126350"/>
    <lineage>
        <taxon>Bacteria</taxon>
        <taxon>Pseudomonadati</taxon>
        <taxon>Pseudomonadota</taxon>
        <taxon>Gammaproteobacteria</taxon>
        <taxon>Cellvibrionales</taxon>
        <taxon>Cellvibrionaceae</taxon>
        <taxon>Cellvibrio</taxon>
    </lineage>
</organism>